<reference evidence="4" key="1">
    <citation type="journal article" date="2020" name="Stud. Mycol.">
        <title>101 Dothideomycetes genomes: a test case for predicting lifestyles and emergence of pathogens.</title>
        <authorList>
            <person name="Haridas S."/>
            <person name="Albert R."/>
            <person name="Binder M."/>
            <person name="Bloem J."/>
            <person name="Labutti K."/>
            <person name="Salamov A."/>
            <person name="Andreopoulos B."/>
            <person name="Baker S."/>
            <person name="Barry K."/>
            <person name="Bills G."/>
            <person name="Bluhm B."/>
            <person name="Cannon C."/>
            <person name="Castanera R."/>
            <person name="Culley D."/>
            <person name="Daum C."/>
            <person name="Ezra D."/>
            <person name="Gonzalez J."/>
            <person name="Henrissat B."/>
            <person name="Kuo A."/>
            <person name="Liang C."/>
            <person name="Lipzen A."/>
            <person name="Lutzoni F."/>
            <person name="Magnuson J."/>
            <person name="Mondo S."/>
            <person name="Nolan M."/>
            <person name="Ohm R."/>
            <person name="Pangilinan J."/>
            <person name="Park H.-J."/>
            <person name="Ramirez L."/>
            <person name="Alfaro M."/>
            <person name="Sun H."/>
            <person name="Tritt A."/>
            <person name="Yoshinaga Y."/>
            <person name="Zwiers L.-H."/>
            <person name="Turgeon B."/>
            <person name="Goodwin S."/>
            <person name="Spatafora J."/>
            <person name="Crous P."/>
            <person name="Grigoriev I."/>
        </authorList>
    </citation>
    <scope>NUCLEOTIDE SEQUENCE</scope>
    <source>
        <strain evidence="4">CBS 101060</strain>
    </source>
</reference>
<keyword evidence="2" id="KW-1133">Transmembrane helix</keyword>
<evidence type="ECO:0000256" key="2">
    <source>
        <dbReference type="SAM" id="Phobius"/>
    </source>
</evidence>
<evidence type="ECO:0000256" key="1">
    <source>
        <dbReference type="SAM" id="MobiDB-lite"/>
    </source>
</evidence>
<evidence type="ECO:0000313" key="5">
    <source>
        <dbReference type="Proteomes" id="UP000799429"/>
    </source>
</evidence>
<gene>
    <name evidence="4" type="ORF">M501DRAFT_1012882</name>
</gene>
<comment type="caution">
    <text evidence="4">The sequence shown here is derived from an EMBL/GenBank/DDBJ whole genome shotgun (WGS) entry which is preliminary data.</text>
</comment>
<dbReference type="InterPro" id="IPR048265">
    <property type="entry name" value="Rax2-like_third"/>
</dbReference>
<feature type="domain" description="Rax2-like third" evidence="3">
    <location>
        <begin position="62"/>
        <end position="185"/>
    </location>
</feature>
<dbReference type="Pfam" id="PF20843">
    <property type="entry name" value="Rax2_3"/>
    <property type="match status" value="1"/>
</dbReference>
<sequence length="311" mass="34131">MTSVVQSHPIQMGKRNPWSPLTITRPSLRTAKPDDQTHIFQPIDPVGSWKSERARIGPDNRVESILYTEVRGTGNDETDIPRVHYALQYEPGAQYNMTLVTPGCEDIDNGLSCETRGQINATVSSRRMEGAISSLDFSVRILNQSSKINRYDVIFQGILPDVSNRGSLNVSVAAPLNIAKSFTMIAPLLLLNRSQSLTASETLLSTPGLQINLPKTLATAILSSTGLLIVLISLGLTYERYELRQRRRVMKYGDSEKPELHGNSAGRIAGRKELAESGIQEIDSFTPVFVEAPAEVPISEMPATRDAAELA</sequence>
<protein>
    <recommendedName>
        <fullName evidence="3">Rax2-like third domain-containing protein</fullName>
    </recommendedName>
</protein>
<evidence type="ECO:0000259" key="3">
    <source>
        <dbReference type="Pfam" id="PF20843"/>
    </source>
</evidence>
<keyword evidence="2" id="KW-0472">Membrane</keyword>
<dbReference type="EMBL" id="MU006089">
    <property type="protein sequence ID" value="KAF2843538.1"/>
    <property type="molecule type" value="Genomic_DNA"/>
</dbReference>
<feature type="region of interest" description="Disordered" evidence="1">
    <location>
        <begin position="1"/>
        <end position="43"/>
    </location>
</feature>
<accession>A0A9P4VTU6</accession>
<name>A0A9P4VTU6_9PEZI</name>
<keyword evidence="2" id="KW-0812">Transmembrane</keyword>
<keyword evidence="5" id="KW-1185">Reference proteome</keyword>
<organism evidence="4 5">
    <name type="scientific">Patellaria atrata CBS 101060</name>
    <dbReference type="NCBI Taxonomy" id="1346257"/>
    <lineage>
        <taxon>Eukaryota</taxon>
        <taxon>Fungi</taxon>
        <taxon>Dikarya</taxon>
        <taxon>Ascomycota</taxon>
        <taxon>Pezizomycotina</taxon>
        <taxon>Dothideomycetes</taxon>
        <taxon>Dothideomycetes incertae sedis</taxon>
        <taxon>Patellariales</taxon>
        <taxon>Patellariaceae</taxon>
        <taxon>Patellaria</taxon>
    </lineage>
</organism>
<feature type="transmembrane region" description="Helical" evidence="2">
    <location>
        <begin position="217"/>
        <end position="238"/>
    </location>
</feature>
<dbReference type="AlphaFoldDB" id="A0A9P4VTU6"/>
<dbReference type="Proteomes" id="UP000799429">
    <property type="component" value="Unassembled WGS sequence"/>
</dbReference>
<proteinExistence type="predicted"/>
<evidence type="ECO:0000313" key="4">
    <source>
        <dbReference type="EMBL" id="KAF2843538.1"/>
    </source>
</evidence>